<evidence type="ECO:0000256" key="4">
    <source>
        <dbReference type="ARBA" id="ARBA00022989"/>
    </source>
</evidence>
<evidence type="ECO:0000313" key="6">
    <source>
        <dbReference type="EMBL" id="NSL85462.1"/>
    </source>
</evidence>
<evidence type="ECO:0000256" key="5">
    <source>
        <dbReference type="ARBA" id="ARBA00023136"/>
    </source>
</evidence>
<name>A0A3S1AX11_9BACT</name>
<dbReference type="InterPro" id="IPR002797">
    <property type="entry name" value="Polysacc_synth"/>
</dbReference>
<keyword evidence="7" id="KW-1185">Reference proteome</keyword>
<evidence type="ECO:0000313" key="7">
    <source>
        <dbReference type="Proteomes" id="UP000281028"/>
    </source>
</evidence>
<keyword evidence="5" id="KW-0472">Membrane</keyword>
<keyword evidence="2" id="KW-1003">Cell membrane</keyword>
<evidence type="ECO:0000256" key="1">
    <source>
        <dbReference type="ARBA" id="ARBA00004651"/>
    </source>
</evidence>
<dbReference type="AlphaFoldDB" id="A0A3S1AX11"/>
<dbReference type="PANTHER" id="PTHR30250">
    <property type="entry name" value="PST FAMILY PREDICTED COLANIC ACID TRANSPORTER"/>
    <property type="match status" value="1"/>
</dbReference>
<dbReference type="OrthoDB" id="3246647at2"/>
<comment type="subcellular location">
    <subcellularLocation>
        <location evidence="1">Cell membrane</location>
        <topology evidence="1">Multi-pass membrane protein</topology>
    </subcellularLocation>
</comment>
<protein>
    <submittedName>
        <fullName evidence="6">Oligosaccharide flippase family protein</fullName>
    </submittedName>
</protein>
<evidence type="ECO:0000256" key="3">
    <source>
        <dbReference type="ARBA" id="ARBA00022692"/>
    </source>
</evidence>
<keyword evidence="3" id="KW-0812">Transmembrane</keyword>
<evidence type="ECO:0000256" key="2">
    <source>
        <dbReference type="ARBA" id="ARBA00022475"/>
    </source>
</evidence>
<proteinExistence type="predicted"/>
<reference evidence="6" key="1">
    <citation type="submission" date="2020-05" db="EMBL/GenBank/DDBJ databases">
        <title>Chitinophaga laudate sp. nov., isolated from a tropical peat swamp.</title>
        <authorList>
            <person name="Goh C.B.S."/>
            <person name="Lee M.S."/>
            <person name="Parimannan S."/>
            <person name="Pasbakhsh P."/>
            <person name="Yule C.M."/>
            <person name="Rajandas H."/>
            <person name="Loke S."/>
            <person name="Croft L."/>
            <person name="Tan J.B.L."/>
        </authorList>
    </citation>
    <scope>NUCLEOTIDE SEQUENCE</scope>
    <source>
        <strain evidence="6">Mgbs1</strain>
    </source>
</reference>
<dbReference type="PANTHER" id="PTHR30250:SF11">
    <property type="entry name" value="O-ANTIGEN TRANSPORTER-RELATED"/>
    <property type="match status" value="1"/>
</dbReference>
<accession>A0A3S1AX11</accession>
<gene>
    <name evidence="6" type="ORF">ECE50_001375</name>
</gene>
<keyword evidence="4" id="KW-1133">Transmembrane helix</keyword>
<dbReference type="InterPro" id="IPR050833">
    <property type="entry name" value="Poly_Biosynth_Transport"/>
</dbReference>
<organism evidence="6 7">
    <name type="scientific">Chitinophaga solisilvae</name>
    <dbReference type="NCBI Taxonomy" id="1233460"/>
    <lineage>
        <taxon>Bacteria</taxon>
        <taxon>Pseudomonadati</taxon>
        <taxon>Bacteroidota</taxon>
        <taxon>Chitinophagia</taxon>
        <taxon>Chitinophagales</taxon>
        <taxon>Chitinophagaceae</taxon>
        <taxon>Chitinophaga</taxon>
    </lineage>
</organism>
<comment type="caution">
    <text evidence="6">The sequence shown here is derived from an EMBL/GenBank/DDBJ whole genome shotgun (WGS) entry which is preliminary data.</text>
</comment>
<dbReference type="GO" id="GO:0005886">
    <property type="term" value="C:plasma membrane"/>
    <property type="evidence" value="ECO:0007669"/>
    <property type="project" value="UniProtKB-SubCell"/>
</dbReference>
<dbReference type="Proteomes" id="UP000281028">
    <property type="component" value="Unassembled WGS sequence"/>
</dbReference>
<sequence>MNTSQRSNSLKKNVSWMFIGNGSYAFALWVQLSLVTKYCGPMDLGTYTLALAVTAPVFMFTGLNLRAIQVTDVKGEWRFADYFTLRLFSVILGLLIIGGYALLSDTHAIAIFLCIGCLKAIEGFAEVFNSKQQLHEQMKNIAISLMLKGLSATISIAVGVYFFHALHIGLLLAIFTNFCVLFFNDYRRCLPLISGQPLFEIDMPSLKALLIRALPLGIVMFVISVNTNVSKYFAEYFLGTAEQGVYSTISYLIVLGNFVNMAIGQSFTPRLSRYYADGQLSQFIRLKNKFMLISTVLGAGLFLGSLVLGKPLLTMLFSKRIAEYHQLFTLVMFAGIFVYNASALGFTLTSMRIFKVQPYINLAVLAVNCISSYFLIKSYGLYGITYASVLGFATQLIVTWFIIRKHLKEKSNTAAAAITHTTTALAGEVL</sequence>
<dbReference type="Pfam" id="PF01943">
    <property type="entry name" value="Polysacc_synt"/>
    <property type="match status" value="1"/>
</dbReference>
<dbReference type="EMBL" id="RIAR02000001">
    <property type="protein sequence ID" value="NSL85462.1"/>
    <property type="molecule type" value="Genomic_DNA"/>
</dbReference>